<evidence type="ECO:0000313" key="3">
    <source>
        <dbReference type="Proteomes" id="UP000285961"/>
    </source>
</evidence>
<evidence type="ECO:0000313" key="1">
    <source>
        <dbReference type="EMBL" id="RJP72024.1"/>
    </source>
</evidence>
<sequence>IYHAWEPYQFENWKSYDTSIPGMIKWLDLAAGYGHLNYYRWNWCTQPIDRAVTVEVKKA</sequence>
<name>A0A419F7A8_9BACT</name>
<dbReference type="Gene3D" id="2.40.40.20">
    <property type="match status" value="1"/>
</dbReference>
<dbReference type="Proteomes" id="UP000285961">
    <property type="component" value="Unassembled WGS sequence"/>
</dbReference>
<dbReference type="EMBL" id="QZKI01000017">
    <property type="protein sequence ID" value="RJP74293.1"/>
    <property type="molecule type" value="Genomic_DNA"/>
</dbReference>
<dbReference type="AlphaFoldDB" id="A0A419F7A8"/>
<gene>
    <name evidence="2" type="ORF">C4532_02955</name>
    <name evidence="1" type="ORF">C4532_06580</name>
</gene>
<comment type="caution">
    <text evidence="2">The sequence shown here is derived from an EMBL/GenBank/DDBJ whole genome shotgun (WGS) entry which is preliminary data.</text>
</comment>
<dbReference type="EMBL" id="QZKI01000051">
    <property type="protein sequence ID" value="RJP72024.1"/>
    <property type="molecule type" value="Genomic_DNA"/>
</dbReference>
<reference evidence="2 3" key="1">
    <citation type="journal article" date="2017" name="ISME J.">
        <title>Energy and carbon metabolisms in a deep terrestrial subsurface fluid microbial community.</title>
        <authorList>
            <person name="Momper L."/>
            <person name="Jungbluth S.P."/>
            <person name="Lee M.D."/>
            <person name="Amend J.P."/>
        </authorList>
    </citation>
    <scope>NUCLEOTIDE SEQUENCE [LARGE SCALE GENOMIC DNA]</scope>
    <source>
        <strain evidence="2">SURF_17</strain>
    </source>
</reference>
<evidence type="ECO:0000313" key="2">
    <source>
        <dbReference type="EMBL" id="RJP74293.1"/>
    </source>
</evidence>
<protein>
    <submittedName>
        <fullName evidence="2">Uncharacterized protein</fullName>
    </submittedName>
</protein>
<proteinExistence type="predicted"/>
<reference evidence="2" key="2">
    <citation type="submission" date="2018-03" db="EMBL/GenBank/DDBJ databases">
        <authorList>
            <person name="Momper L."/>
        </authorList>
    </citation>
    <scope>NUCLEOTIDE SEQUENCE</scope>
    <source>
        <strain evidence="2">SURF_17</strain>
    </source>
</reference>
<feature type="non-terminal residue" evidence="2">
    <location>
        <position position="1"/>
    </location>
</feature>
<organism evidence="2 3">
    <name type="scientific">Candidatus Abyssobacteria bacterium SURF_17</name>
    <dbReference type="NCBI Taxonomy" id="2093361"/>
    <lineage>
        <taxon>Bacteria</taxon>
        <taxon>Pseudomonadati</taxon>
        <taxon>Candidatus Hydrogenedentota</taxon>
        <taxon>Candidatus Abyssobacteria</taxon>
    </lineage>
</organism>
<accession>A0A419F7A8</accession>